<dbReference type="InterPro" id="IPR031915">
    <property type="entry name" value="Clr2_N"/>
</dbReference>
<dbReference type="GO" id="GO:0070824">
    <property type="term" value="C:SHREC complex"/>
    <property type="evidence" value="ECO:0007669"/>
    <property type="project" value="InterPro"/>
</dbReference>
<evidence type="ECO:0000256" key="1">
    <source>
        <dbReference type="SAM" id="MobiDB-lite"/>
    </source>
</evidence>
<dbReference type="InterPro" id="IPR038986">
    <property type="entry name" value="Clr2"/>
</dbReference>
<dbReference type="GO" id="GO:0031934">
    <property type="term" value="C:mating-type region heterochromatin"/>
    <property type="evidence" value="ECO:0007669"/>
    <property type="project" value="TreeGrafter"/>
</dbReference>
<comment type="caution">
    <text evidence="4">The sequence shown here is derived from an EMBL/GenBank/DDBJ whole genome shotgun (WGS) entry which is preliminary data.</text>
</comment>
<protein>
    <submittedName>
        <fullName evidence="4">Transcription-silencing protein Clr2-domain-containing protein</fullName>
    </submittedName>
</protein>
<dbReference type="PANTHER" id="PTHR38046">
    <property type="entry name" value="CRYPTIC LOCI REGULATOR 2"/>
    <property type="match status" value="1"/>
</dbReference>
<dbReference type="GO" id="GO:0033553">
    <property type="term" value="C:rDNA heterochromatin"/>
    <property type="evidence" value="ECO:0007669"/>
    <property type="project" value="TreeGrafter"/>
</dbReference>
<keyword evidence="5" id="KW-1185">Reference proteome</keyword>
<evidence type="ECO:0000259" key="3">
    <source>
        <dbReference type="Pfam" id="PF16761"/>
    </source>
</evidence>
<dbReference type="Pfam" id="PF16761">
    <property type="entry name" value="Clr2_transil"/>
    <property type="match status" value="1"/>
</dbReference>
<accession>A0AA39Y525</accession>
<dbReference type="Pfam" id="PF10383">
    <property type="entry name" value="Clr2"/>
    <property type="match status" value="1"/>
</dbReference>
<organism evidence="4 5">
    <name type="scientific">Cercophora newfieldiana</name>
    <dbReference type="NCBI Taxonomy" id="92897"/>
    <lineage>
        <taxon>Eukaryota</taxon>
        <taxon>Fungi</taxon>
        <taxon>Dikarya</taxon>
        <taxon>Ascomycota</taxon>
        <taxon>Pezizomycotina</taxon>
        <taxon>Sordariomycetes</taxon>
        <taxon>Sordariomycetidae</taxon>
        <taxon>Sordariales</taxon>
        <taxon>Lasiosphaeriaceae</taxon>
        <taxon>Cercophora</taxon>
    </lineage>
</organism>
<feature type="domain" description="Cryptic loci regulator 2 C-terminal" evidence="2">
    <location>
        <begin position="354"/>
        <end position="489"/>
    </location>
</feature>
<dbReference type="InterPro" id="IPR018839">
    <property type="entry name" value="Tscrpt-silencing_Clr2_C"/>
</dbReference>
<dbReference type="Proteomes" id="UP001174936">
    <property type="component" value="Unassembled WGS sequence"/>
</dbReference>
<evidence type="ECO:0000313" key="4">
    <source>
        <dbReference type="EMBL" id="KAK0645565.1"/>
    </source>
</evidence>
<evidence type="ECO:0000259" key="2">
    <source>
        <dbReference type="Pfam" id="PF10383"/>
    </source>
</evidence>
<dbReference type="PANTHER" id="PTHR38046:SF1">
    <property type="entry name" value="CRYPTIC LOCI REGULATOR 2"/>
    <property type="match status" value="1"/>
</dbReference>
<feature type="compositionally biased region" description="Low complexity" evidence="1">
    <location>
        <begin position="151"/>
        <end position="164"/>
    </location>
</feature>
<name>A0AA39Y525_9PEZI</name>
<feature type="domain" description="Cryptic loci regulator 2 N-terminal" evidence="3">
    <location>
        <begin position="67"/>
        <end position="130"/>
    </location>
</feature>
<sequence>MANSSQDGNYYPVQIARSDGKGYPNLDHNPIDPNEVKDVEQLERWEVIIAHHLQFQLAPKDEKRQFKLGGFPRGYELRCAHRGGGQRDYYLYGHPAGPKSNYRTPGDFVLHLLWLASSSTDYAQCSCDLCVKMVEAHRQRAPQAQVPLPTALPAAGGQLAGQAAPPAPTPAPGSTPANRPLAGPAPPAPTANAPTGFPGMIGPSNVFRVGELVWYKQQAWRLGLVLAIRLKPGQPAKADNSYDYVLAPLGHAILAQPNVTKDATDMRPFLTFSVPDTAIPELQEKSFDSLDWQDIAARYSNYPGDQNKRLMKLQVLGLEASKIAARSINDSLSTFNRLGEVITADQLYKVQTFTGVYLGAEMIRLHDPIRVTAPAVNNSQNAGDAPKPTTAVMLVSEIQLLTPTWSVNDASSAAAATSLQFRGNIYRTVRALVPHPPNFVNPLSLGPAFEHEIAGRNQIERDKKFAWGWMLIESNAVRAEADVQGRFYVTHLLMSIMDPARLQGAVETGVIEEAQAYLNNRSHGSWGGRSIGLRPNRAASVGNAVATRFVAPQGLVEDQAPGPSTMEQHQAFA</sequence>
<dbReference type="AlphaFoldDB" id="A0AA39Y525"/>
<dbReference type="EMBL" id="JAULSV010000004">
    <property type="protein sequence ID" value="KAK0645565.1"/>
    <property type="molecule type" value="Genomic_DNA"/>
</dbReference>
<gene>
    <name evidence="4" type="ORF">B0T16DRAFT_142127</name>
</gene>
<dbReference type="GO" id="GO:0030466">
    <property type="term" value="P:silent mating-type cassette heterochromatin formation"/>
    <property type="evidence" value="ECO:0007669"/>
    <property type="project" value="TreeGrafter"/>
</dbReference>
<feature type="region of interest" description="Disordered" evidence="1">
    <location>
        <begin position="1"/>
        <end position="33"/>
    </location>
</feature>
<proteinExistence type="predicted"/>
<feature type="region of interest" description="Disordered" evidence="1">
    <location>
        <begin position="151"/>
        <end position="194"/>
    </location>
</feature>
<reference evidence="4" key="1">
    <citation type="submission" date="2023-06" db="EMBL/GenBank/DDBJ databases">
        <title>Genome-scale phylogeny and comparative genomics of the fungal order Sordariales.</title>
        <authorList>
            <consortium name="Lawrence Berkeley National Laboratory"/>
            <person name="Hensen N."/>
            <person name="Bonometti L."/>
            <person name="Westerberg I."/>
            <person name="Brannstrom I.O."/>
            <person name="Guillou S."/>
            <person name="Cros-Aarteil S."/>
            <person name="Calhoun S."/>
            <person name="Haridas S."/>
            <person name="Kuo A."/>
            <person name="Mondo S."/>
            <person name="Pangilinan J."/>
            <person name="Riley R."/>
            <person name="Labutti K."/>
            <person name="Andreopoulos B."/>
            <person name="Lipzen A."/>
            <person name="Chen C."/>
            <person name="Yanf M."/>
            <person name="Daum C."/>
            <person name="Ng V."/>
            <person name="Clum A."/>
            <person name="Steindorff A."/>
            <person name="Ohm R."/>
            <person name="Martin F."/>
            <person name="Silar P."/>
            <person name="Natvig D."/>
            <person name="Lalanne C."/>
            <person name="Gautier V."/>
            <person name="Ament-Velasquez S.L."/>
            <person name="Kruys A."/>
            <person name="Hutchinson M.I."/>
            <person name="Powell A.J."/>
            <person name="Barry K."/>
            <person name="Miller A.N."/>
            <person name="Grigoriev I.V."/>
            <person name="Debuchy R."/>
            <person name="Gladieux P."/>
            <person name="Thoren M.H."/>
            <person name="Johannesson H."/>
        </authorList>
    </citation>
    <scope>NUCLEOTIDE SEQUENCE</scope>
    <source>
        <strain evidence="4">SMH2532-1</strain>
    </source>
</reference>
<evidence type="ECO:0000313" key="5">
    <source>
        <dbReference type="Proteomes" id="UP001174936"/>
    </source>
</evidence>